<accession>A0A3R7HNT9</accession>
<comment type="caution">
    <text evidence="1">The sequence shown here is derived from an EMBL/GenBank/DDBJ whole genome shotgun (WGS) entry which is preliminary data.</text>
</comment>
<organism evidence="1 2">
    <name type="scientific">Alicycliphilus denitrificans</name>
    <dbReference type="NCBI Taxonomy" id="179636"/>
    <lineage>
        <taxon>Bacteria</taxon>
        <taxon>Pseudomonadati</taxon>
        <taxon>Pseudomonadota</taxon>
        <taxon>Betaproteobacteria</taxon>
        <taxon>Burkholderiales</taxon>
        <taxon>Comamonadaceae</taxon>
        <taxon>Alicycliphilus</taxon>
    </lineage>
</organism>
<evidence type="ECO:0000313" key="2">
    <source>
        <dbReference type="Proteomes" id="UP000216225"/>
    </source>
</evidence>
<gene>
    <name evidence="1" type="ORF">CE154_011425</name>
</gene>
<dbReference type="AlphaFoldDB" id="A0A3R7HNT9"/>
<protein>
    <submittedName>
        <fullName evidence="1">Uncharacterized protein</fullName>
    </submittedName>
</protein>
<name>A0A3R7HNT9_9BURK</name>
<dbReference type="Proteomes" id="UP000216225">
    <property type="component" value="Unassembled WGS sequence"/>
</dbReference>
<reference evidence="1 2" key="1">
    <citation type="submission" date="2018-09" db="EMBL/GenBank/DDBJ databases">
        <title>Genome comparison of Alicycliphilus sp. BQ1, a polyurethanolytic bacterium, with its closest phylogenetic relatives Alicycliphilus denitrificans BC and K601, unable to attack polyurethane.</title>
        <authorList>
            <person name="Loza-Tavera H."/>
            <person name="Lozano L."/>
            <person name="Cevallos M."/>
            <person name="Maya-Lucas O."/>
            <person name="Garcia-Mena J."/>
            <person name="Hernandez J."/>
        </authorList>
    </citation>
    <scope>NUCLEOTIDE SEQUENCE [LARGE SCALE GENOMIC DNA]</scope>
    <source>
        <strain evidence="1 2">BQ1</strain>
    </source>
</reference>
<sequence length="504" mass="51142">MSMQKYKSNITTTSGAAVRNVPVTVFKEDSTLATLYRDRYGQVPAPNPLQTGADGTFSFYAENGRYSLRTTVEGVTITDDDVVLLADPAEQAMGPPAPHTHPIDDVTGLQLALDGKQPVLIPGTTLKTINGNSLLGAGDLAIVGGDGGGGLANAVFNTPVLRVATAGQVLFTLPASYTVGNGSLAVYRGGQRLYIGLDYAETSSTQVTLVAPAAEGEQLLFVIGVEVSTAGDGPGSTAWDDITGKPASFPPSAHTHPISEVTGLQDELDAKQPVLVPGTTLKTINGNSLLGEGDLAIAGGGGGGGGDMYKAVYDSDNDGVVDAAQSAPWSGIAGKPGTFPPSAHSHDAATTSAAGFMSAADKAKLDGIAAGATANAGDVTLNGAQTLTNKTLTSPTVDVVKFPVQYSAGNSGAAVTVNFANGQKQSLTLTGNATVTLQFPGVGNYQLLLTQDATGSRTVTWSGVSRYVGSATAPAINTTANNSTVVSIYFDGTNAWLAASKVNA</sequence>
<evidence type="ECO:0000313" key="1">
    <source>
        <dbReference type="EMBL" id="RKJ96626.1"/>
    </source>
</evidence>
<dbReference type="Pfam" id="PF12789">
    <property type="entry name" value="PTR"/>
    <property type="match status" value="2"/>
</dbReference>
<proteinExistence type="predicted"/>
<dbReference type="EMBL" id="NKDB02000002">
    <property type="protein sequence ID" value="RKJ96626.1"/>
    <property type="molecule type" value="Genomic_DNA"/>
</dbReference>